<dbReference type="EMBL" id="JBBNAE010000008">
    <property type="protein sequence ID" value="KAK9102034.1"/>
    <property type="molecule type" value="Genomic_DNA"/>
</dbReference>
<evidence type="ECO:0000256" key="1">
    <source>
        <dbReference type="SAM" id="MobiDB-lite"/>
    </source>
</evidence>
<gene>
    <name evidence="2" type="ORF">Sjap_019288</name>
</gene>
<proteinExistence type="predicted"/>
<sequence>MVANESTPHLIHIHHYSHHTLLFLNTSPSPFTLTHGLPILSHSHRHHPPLTVDEPTPVPRDPNGGRAHLRSVTVSLPSRFSAQSLSSLPLLSSSLDRHHHPRQR</sequence>
<feature type="region of interest" description="Disordered" evidence="1">
    <location>
        <begin position="44"/>
        <end position="68"/>
    </location>
</feature>
<comment type="caution">
    <text evidence="2">The sequence shown here is derived from an EMBL/GenBank/DDBJ whole genome shotgun (WGS) entry which is preliminary data.</text>
</comment>
<evidence type="ECO:0000313" key="3">
    <source>
        <dbReference type="Proteomes" id="UP001417504"/>
    </source>
</evidence>
<evidence type="ECO:0000313" key="2">
    <source>
        <dbReference type="EMBL" id="KAK9102034.1"/>
    </source>
</evidence>
<organism evidence="2 3">
    <name type="scientific">Stephania japonica</name>
    <dbReference type="NCBI Taxonomy" id="461633"/>
    <lineage>
        <taxon>Eukaryota</taxon>
        <taxon>Viridiplantae</taxon>
        <taxon>Streptophyta</taxon>
        <taxon>Embryophyta</taxon>
        <taxon>Tracheophyta</taxon>
        <taxon>Spermatophyta</taxon>
        <taxon>Magnoliopsida</taxon>
        <taxon>Ranunculales</taxon>
        <taxon>Menispermaceae</taxon>
        <taxon>Menispermoideae</taxon>
        <taxon>Cissampelideae</taxon>
        <taxon>Stephania</taxon>
    </lineage>
</organism>
<reference evidence="2 3" key="1">
    <citation type="submission" date="2024-01" db="EMBL/GenBank/DDBJ databases">
        <title>Genome assemblies of Stephania.</title>
        <authorList>
            <person name="Yang L."/>
        </authorList>
    </citation>
    <scope>NUCLEOTIDE SEQUENCE [LARGE SCALE GENOMIC DNA]</scope>
    <source>
        <strain evidence="2">QJT</strain>
        <tissue evidence="2">Leaf</tissue>
    </source>
</reference>
<dbReference type="Proteomes" id="UP001417504">
    <property type="component" value="Unassembled WGS sequence"/>
</dbReference>
<accession>A0AAP0EZ60</accession>
<protein>
    <submittedName>
        <fullName evidence="2">Uncharacterized protein</fullName>
    </submittedName>
</protein>
<name>A0AAP0EZ60_9MAGN</name>
<keyword evidence="3" id="KW-1185">Reference proteome</keyword>
<dbReference type="AlphaFoldDB" id="A0AAP0EZ60"/>